<evidence type="ECO:0000313" key="2">
    <source>
        <dbReference type="EMBL" id="EPS71456.1"/>
    </source>
</evidence>
<dbReference type="Proteomes" id="UP000015453">
    <property type="component" value="Unassembled WGS sequence"/>
</dbReference>
<organism evidence="2 3">
    <name type="scientific">Genlisea aurea</name>
    <dbReference type="NCBI Taxonomy" id="192259"/>
    <lineage>
        <taxon>Eukaryota</taxon>
        <taxon>Viridiplantae</taxon>
        <taxon>Streptophyta</taxon>
        <taxon>Embryophyta</taxon>
        <taxon>Tracheophyta</taxon>
        <taxon>Spermatophyta</taxon>
        <taxon>Magnoliopsida</taxon>
        <taxon>eudicotyledons</taxon>
        <taxon>Gunneridae</taxon>
        <taxon>Pentapetalae</taxon>
        <taxon>asterids</taxon>
        <taxon>lamiids</taxon>
        <taxon>Lamiales</taxon>
        <taxon>Lentibulariaceae</taxon>
        <taxon>Genlisea</taxon>
    </lineage>
</organism>
<dbReference type="PANTHER" id="PTHR33985">
    <property type="entry name" value="OS02G0491300 PROTEIN-RELATED"/>
    <property type="match status" value="1"/>
</dbReference>
<sequence>MAIFAVSLPLFAVVTALCTAAAAAAATTVPPPSANASLIAAVLNDLGFQELAAAAAQSSNFPGGVPITVFAPTRSSLMTCPSCSVPLILREHSVPGIYRLPFLRTLAFGTKIASFAGLRCITVTRSPAFPDAAVFINGVEITKPDLFTGGGLVVHGIQGFVSHLSPASCAVESMATLSFPQIPPPTAAFLAARSMLKEAMTALRTTGYSTAALAMRVLYPTISDLRNMTVFAVDDESIFVDGSHNYVAELGFHIIPDRLITAAELLALPAGAVLPTMDRGRTLAVTTAGGGGPLHPMRINYVKVKKLSVVTNDRVVVHGVVTPFPLLYVNPAM</sequence>
<evidence type="ECO:0000313" key="3">
    <source>
        <dbReference type="Proteomes" id="UP000015453"/>
    </source>
</evidence>
<dbReference type="EMBL" id="AUSU01001252">
    <property type="protein sequence ID" value="EPS71456.1"/>
    <property type="molecule type" value="Genomic_DNA"/>
</dbReference>
<comment type="caution">
    <text evidence="2">The sequence shown here is derived from an EMBL/GenBank/DDBJ whole genome shotgun (WGS) entry which is preliminary data.</text>
</comment>
<dbReference type="PANTHER" id="PTHR33985:SF35">
    <property type="entry name" value="FASCICLIN-LIKE ARABINOGALACTAN PROTEIN 21"/>
    <property type="match status" value="1"/>
</dbReference>
<keyword evidence="1" id="KW-0732">Signal</keyword>
<dbReference type="OrthoDB" id="765989at2759"/>
<reference evidence="2 3" key="1">
    <citation type="journal article" date="2013" name="BMC Genomics">
        <title>The miniature genome of a carnivorous plant Genlisea aurea contains a low number of genes and short non-coding sequences.</title>
        <authorList>
            <person name="Leushkin E.V."/>
            <person name="Sutormin R.A."/>
            <person name="Nabieva E.R."/>
            <person name="Penin A.A."/>
            <person name="Kondrashov A.S."/>
            <person name="Logacheva M.D."/>
        </authorList>
    </citation>
    <scope>NUCLEOTIDE SEQUENCE [LARGE SCALE GENOMIC DNA]</scope>
</reference>
<accession>S8D259</accession>
<keyword evidence="3" id="KW-1185">Reference proteome</keyword>
<gene>
    <name evidence="2" type="ORF">M569_03304</name>
</gene>
<dbReference type="Gene3D" id="2.30.180.10">
    <property type="entry name" value="FAS1 domain"/>
    <property type="match status" value="1"/>
</dbReference>
<dbReference type="AlphaFoldDB" id="S8D259"/>
<feature type="signal peptide" evidence="1">
    <location>
        <begin position="1"/>
        <end position="16"/>
    </location>
</feature>
<name>S8D259_9LAMI</name>
<dbReference type="SUPFAM" id="SSF82153">
    <property type="entry name" value="FAS1 domain"/>
    <property type="match status" value="2"/>
</dbReference>
<evidence type="ECO:0000256" key="1">
    <source>
        <dbReference type="SAM" id="SignalP"/>
    </source>
</evidence>
<dbReference type="InterPro" id="IPR036378">
    <property type="entry name" value="FAS1_dom_sf"/>
</dbReference>
<evidence type="ECO:0008006" key="4">
    <source>
        <dbReference type="Google" id="ProtNLM"/>
    </source>
</evidence>
<proteinExistence type="predicted"/>
<dbReference type="InterPro" id="IPR052806">
    <property type="entry name" value="Fasciclin-like_AGP"/>
</dbReference>
<protein>
    <recommendedName>
        <fullName evidence="4">FAS1 domain-containing protein</fullName>
    </recommendedName>
</protein>
<feature type="chain" id="PRO_5004549809" description="FAS1 domain-containing protein" evidence="1">
    <location>
        <begin position="17"/>
        <end position="333"/>
    </location>
</feature>